<evidence type="ECO:0000256" key="1">
    <source>
        <dbReference type="SAM" id="Phobius"/>
    </source>
</evidence>
<feature type="transmembrane region" description="Helical" evidence="1">
    <location>
        <begin position="112"/>
        <end position="129"/>
    </location>
</feature>
<evidence type="ECO:0000313" key="2">
    <source>
        <dbReference type="EMBL" id="MDV6234287.1"/>
    </source>
</evidence>
<dbReference type="Proteomes" id="UP000232122">
    <property type="component" value="Unassembled WGS sequence"/>
</dbReference>
<reference evidence="2" key="3">
    <citation type="submission" date="2023-10" db="EMBL/GenBank/DDBJ databases">
        <authorList>
            <person name="Picardeau M."/>
            <person name="Thibeaux R."/>
        </authorList>
    </citation>
    <scope>NUCLEOTIDE SEQUENCE</scope>
    <source>
        <strain evidence="2">ATI7-C-A5</strain>
    </source>
</reference>
<accession>A0A2N0BDI9</accession>
<keyword evidence="1" id="KW-1133">Transmembrane helix</keyword>
<reference evidence="3" key="1">
    <citation type="submission" date="2017-07" db="EMBL/GenBank/DDBJ databases">
        <title>Leptospira spp. isolated from tropical soils.</title>
        <authorList>
            <person name="Thibeaux R."/>
            <person name="Iraola G."/>
            <person name="Ferres I."/>
            <person name="Bierque E."/>
            <person name="Girault D."/>
            <person name="Soupe-Gilbert M.-E."/>
            <person name="Picardeau M."/>
            <person name="Goarant C."/>
        </authorList>
    </citation>
    <scope>NUCLEOTIDE SEQUENCE [LARGE SCALE GENOMIC DNA]</scope>
    <source>
        <strain evidence="3">ATI7-C-A5</strain>
    </source>
</reference>
<feature type="transmembrane region" description="Helical" evidence="1">
    <location>
        <begin position="87"/>
        <end position="106"/>
    </location>
</feature>
<keyword evidence="4" id="KW-1185">Reference proteome</keyword>
<evidence type="ECO:0000313" key="3">
    <source>
        <dbReference type="EMBL" id="PJZ94622.1"/>
    </source>
</evidence>
<dbReference type="RefSeq" id="WP_100745364.1">
    <property type="nucleotide sequence ID" value="NZ_NPEF02000001.1"/>
</dbReference>
<keyword evidence="1" id="KW-0812">Transmembrane</keyword>
<dbReference type="OrthoDB" id="329486at2"/>
<feature type="transmembrane region" description="Helical" evidence="1">
    <location>
        <begin position="12"/>
        <end position="39"/>
    </location>
</feature>
<sequence length="130" mass="14746">MFLKDVRIQKKVSNVLIFLFSAIILFHCSVLSGFIPYTIVWGGRLQTVQQMYLFELASISLNILFIYAVLIRRGTLHKNLTPKVPKFAFSILFVLFSLNTVGNLLAVHTLETILFTPVTFLLAILCLLLV</sequence>
<organism evidence="3">
    <name type="scientific">Leptospira ellisii</name>
    <dbReference type="NCBI Taxonomy" id="2023197"/>
    <lineage>
        <taxon>Bacteria</taxon>
        <taxon>Pseudomonadati</taxon>
        <taxon>Spirochaetota</taxon>
        <taxon>Spirochaetia</taxon>
        <taxon>Leptospirales</taxon>
        <taxon>Leptospiraceae</taxon>
        <taxon>Leptospira</taxon>
    </lineage>
</organism>
<keyword evidence="1" id="KW-0472">Membrane</keyword>
<proteinExistence type="predicted"/>
<dbReference type="AlphaFoldDB" id="A0A2N0BQP0"/>
<evidence type="ECO:0000313" key="4">
    <source>
        <dbReference type="Proteomes" id="UP000232122"/>
    </source>
</evidence>
<protein>
    <submittedName>
        <fullName evidence="3">Uncharacterized protein</fullName>
    </submittedName>
</protein>
<dbReference type="EMBL" id="NPEF02000001">
    <property type="protein sequence ID" value="MDV6234287.1"/>
    <property type="molecule type" value="Genomic_DNA"/>
</dbReference>
<comment type="caution">
    <text evidence="3">The sequence shown here is derived from an EMBL/GenBank/DDBJ whole genome shotgun (WGS) entry which is preliminary data.</text>
</comment>
<dbReference type="EMBL" id="NPEF01000009">
    <property type="protein sequence ID" value="PJZ94622.1"/>
    <property type="molecule type" value="Genomic_DNA"/>
</dbReference>
<name>A0A2N0BQP0_9LEPT</name>
<accession>A0A2N0BQP0</accession>
<gene>
    <name evidence="2" type="ORF">CH379_001415</name>
    <name evidence="3" type="ORF">CH379_01690</name>
</gene>
<reference evidence="2 4" key="2">
    <citation type="journal article" date="2018" name="Microb. Genom.">
        <title>Deciphering the unexplored Leptospira diversity from soils uncovers genomic evolution to virulence.</title>
        <authorList>
            <person name="Thibeaux R."/>
            <person name="Iraola G."/>
            <person name="Ferres I."/>
            <person name="Bierque E."/>
            <person name="Girault D."/>
            <person name="Soupe-Gilbert M.E."/>
            <person name="Picardeau M."/>
            <person name="Goarant C."/>
        </authorList>
    </citation>
    <scope>NUCLEOTIDE SEQUENCE [LARGE SCALE GENOMIC DNA]</scope>
    <source>
        <strain evidence="2 4">ATI7-C-A5</strain>
    </source>
</reference>
<feature type="transmembrane region" description="Helical" evidence="1">
    <location>
        <begin position="51"/>
        <end position="71"/>
    </location>
</feature>